<evidence type="ECO:0000256" key="1">
    <source>
        <dbReference type="SAM" id="MobiDB-lite"/>
    </source>
</evidence>
<evidence type="ECO:0000313" key="2">
    <source>
        <dbReference type="EMBL" id="MBH9553971.1"/>
    </source>
</evidence>
<reference evidence="2" key="1">
    <citation type="submission" date="2020-12" db="EMBL/GenBank/DDBJ databases">
        <title>The genome sequence of Inhella sp. 4Y17.</title>
        <authorList>
            <person name="Liu Y."/>
        </authorList>
    </citation>
    <scope>NUCLEOTIDE SEQUENCE</scope>
    <source>
        <strain evidence="2">4Y10</strain>
    </source>
</reference>
<keyword evidence="3" id="KW-1185">Reference proteome</keyword>
<name>A0A931NFW7_9BURK</name>
<organism evidence="2 3">
    <name type="scientific">Inhella gelatinilytica</name>
    <dbReference type="NCBI Taxonomy" id="2795030"/>
    <lineage>
        <taxon>Bacteria</taxon>
        <taxon>Pseudomonadati</taxon>
        <taxon>Pseudomonadota</taxon>
        <taxon>Betaproteobacteria</taxon>
        <taxon>Burkholderiales</taxon>
        <taxon>Sphaerotilaceae</taxon>
        <taxon>Inhella</taxon>
    </lineage>
</organism>
<evidence type="ECO:0000313" key="3">
    <source>
        <dbReference type="Proteomes" id="UP000620139"/>
    </source>
</evidence>
<accession>A0A931NFW7</accession>
<feature type="region of interest" description="Disordered" evidence="1">
    <location>
        <begin position="90"/>
        <end position="126"/>
    </location>
</feature>
<dbReference type="Proteomes" id="UP000620139">
    <property type="component" value="Unassembled WGS sequence"/>
</dbReference>
<gene>
    <name evidence="2" type="ORF">I7X43_14075</name>
</gene>
<sequence length="126" mass="13789">MSRLLDVQPKSYVKQLTCDRCGRTASVDDHEFHSFVSLDFDCTWGSALGDGNHVDLDLCHECVKAVLGPWLRISASGWTKPAVGEWPDFQSMVRHGSSTPESSPQSRTVDAPNSQPRSSIVGDGQN</sequence>
<protein>
    <submittedName>
        <fullName evidence="2">Uncharacterized protein</fullName>
    </submittedName>
</protein>
<feature type="compositionally biased region" description="Polar residues" evidence="1">
    <location>
        <begin position="96"/>
        <end position="126"/>
    </location>
</feature>
<dbReference type="RefSeq" id="WP_198101592.1">
    <property type="nucleotide sequence ID" value="NZ_JAEDAL010000008.1"/>
</dbReference>
<proteinExistence type="predicted"/>
<comment type="caution">
    <text evidence="2">The sequence shown here is derived from an EMBL/GenBank/DDBJ whole genome shotgun (WGS) entry which is preliminary data.</text>
</comment>
<dbReference type="EMBL" id="JAEDAL010000008">
    <property type="protein sequence ID" value="MBH9553971.1"/>
    <property type="molecule type" value="Genomic_DNA"/>
</dbReference>
<dbReference type="AlphaFoldDB" id="A0A931NFW7"/>